<dbReference type="PANTHER" id="PTHR15615:SF10">
    <property type="entry name" value="PHO85 CYCLIN-2-RELATED"/>
    <property type="match status" value="1"/>
</dbReference>
<dbReference type="InterPro" id="IPR036915">
    <property type="entry name" value="Cyclin-like_sf"/>
</dbReference>
<dbReference type="PANTHER" id="PTHR15615">
    <property type="match status" value="1"/>
</dbReference>
<sequence>MSDREVLKLFSRQPVSQEMVAFLVSTTNSIIQVKSTLKTTSATNGSGTTWSVTPKVTSLTKFINNLIQYSNVQTPTLMASLIYLNKLRNHLPANAVGMETTRHRIFLAALILSAKTLNDSSPLNKHWTKYTDGLLSLEDVNMAERELIGLLKWDITVKQEDLLIVLQPFLTNIQQSLARKQQVESAKKSDYYRLSNTLSNRFRVGSSNSLASSSSTASLASSNLSLRSAGSNYSLSEVEEEQSYQTSGSHSKRHPLASRSASSLNRQNENKLKNCHVSLSHSHNLHSGRVLA</sequence>
<dbReference type="Proteomes" id="UP001497600">
    <property type="component" value="Chromosome B"/>
</dbReference>
<gene>
    <name evidence="3" type="primary">PCL2</name>
    <name evidence="3" type="ORF">CAAN4_B01772</name>
</gene>
<dbReference type="PIRSF" id="PIRSF016511">
    <property type="entry name" value="Cyclin_Pcl"/>
    <property type="match status" value="1"/>
</dbReference>
<dbReference type="Pfam" id="PF00134">
    <property type="entry name" value="Cyclin_N"/>
    <property type="match status" value="1"/>
</dbReference>
<proteinExistence type="predicted"/>
<keyword evidence="4" id="KW-1185">Reference proteome</keyword>
<dbReference type="InterPro" id="IPR006671">
    <property type="entry name" value="Cyclin_N"/>
</dbReference>
<dbReference type="CDD" id="cd20557">
    <property type="entry name" value="CYCLIN_ScPCL1-like"/>
    <property type="match status" value="1"/>
</dbReference>
<dbReference type="InterPro" id="IPR013922">
    <property type="entry name" value="Cyclin_PHO80-like"/>
</dbReference>
<evidence type="ECO:0000259" key="2">
    <source>
        <dbReference type="Pfam" id="PF00134"/>
    </source>
</evidence>
<protein>
    <submittedName>
        <fullName evidence="3">PHO85 cyclin-2</fullName>
    </submittedName>
</protein>
<feature type="region of interest" description="Disordered" evidence="1">
    <location>
        <begin position="237"/>
        <end position="266"/>
    </location>
</feature>
<organism evidence="3 4">
    <name type="scientific">[Candida] anglica</name>
    <dbReference type="NCBI Taxonomy" id="148631"/>
    <lineage>
        <taxon>Eukaryota</taxon>
        <taxon>Fungi</taxon>
        <taxon>Dikarya</taxon>
        <taxon>Ascomycota</taxon>
        <taxon>Saccharomycotina</taxon>
        <taxon>Pichiomycetes</taxon>
        <taxon>Debaryomycetaceae</taxon>
        <taxon>Kurtzmaniella</taxon>
    </lineage>
</organism>
<evidence type="ECO:0000256" key="1">
    <source>
        <dbReference type="SAM" id="MobiDB-lite"/>
    </source>
</evidence>
<evidence type="ECO:0000313" key="4">
    <source>
        <dbReference type="Proteomes" id="UP001497600"/>
    </source>
</evidence>
<dbReference type="InterPro" id="IPR012104">
    <property type="entry name" value="PHO85_cyclin_1/2/9"/>
</dbReference>
<dbReference type="EMBL" id="OZ004254">
    <property type="protein sequence ID" value="CAK7895736.1"/>
    <property type="molecule type" value="Genomic_DNA"/>
</dbReference>
<name>A0ABP0E8T2_9ASCO</name>
<dbReference type="Gene3D" id="1.10.472.10">
    <property type="entry name" value="Cyclin-like"/>
    <property type="match status" value="1"/>
</dbReference>
<accession>A0ABP0E8T2</accession>
<feature type="domain" description="Cyclin N-terminal" evidence="2">
    <location>
        <begin position="58"/>
        <end position="156"/>
    </location>
</feature>
<reference evidence="3 4" key="1">
    <citation type="submission" date="2024-01" db="EMBL/GenBank/DDBJ databases">
        <authorList>
            <consortium name="Genoscope - CEA"/>
            <person name="William W."/>
        </authorList>
    </citation>
    <scope>NUCLEOTIDE SEQUENCE [LARGE SCALE GENOMIC DNA]</scope>
    <source>
        <strain evidence="3 4">29B2s-10</strain>
    </source>
</reference>
<evidence type="ECO:0000313" key="3">
    <source>
        <dbReference type="EMBL" id="CAK7895736.1"/>
    </source>
</evidence>
<dbReference type="SUPFAM" id="SSF47954">
    <property type="entry name" value="Cyclin-like"/>
    <property type="match status" value="1"/>
</dbReference>